<proteinExistence type="predicted"/>
<organism evidence="1">
    <name type="scientific">Proteus mirabilis</name>
    <dbReference type="NCBI Taxonomy" id="584"/>
    <lineage>
        <taxon>Bacteria</taxon>
        <taxon>Pseudomonadati</taxon>
        <taxon>Pseudomonadota</taxon>
        <taxon>Gammaproteobacteria</taxon>
        <taxon>Enterobacterales</taxon>
        <taxon>Morganellaceae</taxon>
        <taxon>Proteus</taxon>
    </lineage>
</organism>
<dbReference type="AlphaFoldDB" id="A0ABD5LSQ3"/>
<gene>
    <name evidence="1" type="ORF">I3679_010655</name>
</gene>
<sequence>MNNELKRLEKKKYNSIMVSPSEKESQYYNSVMSSFSYKKISKGRLYNIKPYEIQRAGLNPGKELKENPKKIKGVCVYYFDSKDNILLIEIYGQNENIINRHYYFHTVNQIKSIYFNSGYQSVRNIDLLKCKNGQVMEVLNYGEMGSSISNYIYDSGKLIEIDIKQKEHNKNEIAKYKVYFEYKDDILNRIVDKHPNGYEEQRYP</sequence>
<accession>A0ABD5LSQ3</accession>
<comment type="caution">
    <text evidence="1">The sequence shown here is derived from an EMBL/GenBank/DDBJ whole genome shotgun (WGS) entry which is preliminary data.</text>
</comment>
<protein>
    <submittedName>
        <fullName evidence="1">Uncharacterized protein</fullName>
    </submittedName>
</protein>
<reference evidence="1" key="1">
    <citation type="submission" date="2021-05" db="EMBL/GenBank/DDBJ databases">
        <title>First report of NDM-5 and VEB-6 producing Proteus mirabilis isolated from blood of a sepsis patient in Kolkata, India.</title>
        <authorList>
            <person name="Halder G."/>
            <person name="Chaudhuri B."/>
            <person name="Dutta S."/>
        </authorList>
    </citation>
    <scope>NUCLEOTIDE SEQUENCE [LARGE SCALE GENOMIC DNA]</scope>
    <source>
        <strain evidence="1">7049</strain>
    </source>
</reference>
<name>A0ABD5LSQ3_PROMI</name>
<evidence type="ECO:0000313" key="1">
    <source>
        <dbReference type="EMBL" id="MEY2344378.1"/>
    </source>
</evidence>
<dbReference type="EMBL" id="JADQCH020000001">
    <property type="protein sequence ID" value="MEY2344378.1"/>
    <property type="molecule type" value="Genomic_DNA"/>
</dbReference>